<accession>A0A8A4TR68</accession>
<dbReference type="RefSeq" id="WP_237382014.1">
    <property type="nucleotide sequence ID" value="NZ_CP071793.1"/>
</dbReference>
<dbReference type="KEGG" id="scor:J3U87_05445"/>
<dbReference type="Proteomes" id="UP000663929">
    <property type="component" value="Chromosome"/>
</dbReference>
<sequence>MSNLDVSPYRLAFQDFDRARRERFFEARDYLNGLRLAATKGRESYRRFNEEAGDQGFAPAWQAFTAQAWSLATRYREADPEDRATVRTLLDEAPMARAEWLTIVETAVSLLAHEILAPEKAREIWTLLAILDHRDIHRRIDAATNDLIRACHNVGSPGAAGDDRTLIAETAALSGDAGRDYFESFVPRDAERHP</sequence>
<keyword evidence="2" id="KW-1185">Reference proteome</keyword>
<dbReference type="EMBL" id="CP071793">
    <property type="protein sequence ID" value="QTD51897.1"/>
    <property type="molecule type" value="Genomic_DNA"/>
</dbReference>
<proteinExistence type="predicted"/>
<evidence type="ECO:0000313" key="2">
    <source>
        <dbReference type="Proteomes" id="UP000663929"/>
    </source>
</evidence>
<dbReference type="AlphaFoldDB" id="A0A8A4TR68"/>
<gene>
    <name evidence="1" type="ORF">J3U87_05445</name>
</gene>
<reference evidence="1" key="1">
    <citation type="submission" date="2021-03" db="EMBL/GenBank/DDBJ databases">
        <title>Acanthopleuribacteraceae sp. M133.</title>
        <authorList>
            <person name="Wang G."/>
        </authorList>
    </citation>
    <scope>NUCLEOTIDE SEQUENCE</scope>
    <source>
        <strain evidence="1">M133</strain>
    </source>
</reference>
<name>A0A8A4TR68_SULCO</name>
<evidence type="ECO:0000313" key="1">
    <source>
        <dbReference type="EMBL" id="QTD51897.1"/>
    </source>
</evidence>
<organism evidence="1 2">
    <name type="scientific">Sulfidibacter corallicola</name>
    <dbReference type="NCBI Taxonomy" id="2818388"/>
    <lineage>
        <taxon>Bacteria</taxon>
        <taxon>Pseudomonadati</taxon>
        <taxon>Acidobacteriota</taxon>
        <taxon>Holophagae</taxon>
        <taxon>Acanthopleuribacterales</taxon>
        <taxon>Acanthopleuribacteraceae</taxon>
        <taxon>Sulfidibacter</taxon>
    </lineage>
</organism>
<protein>
    <submittedName>
        <fullName evidence="1">Uncharacterized protein</fullName>
    </submittedName>
</protein>